<keyword evidence="5" id="KW-1185">Reference proteome</keyword>
<dbReference type="SFLD" id="SFLDG01129">
    <property type="entry name" value="C1.5:_HAD__Beta-PGM__Phosphata"/>
    <property type="match status" value="1"/>
</dbReference>
<evidence type="ECO:0000256" key="1">
    <source>
        <dbReference type="ARBA" id="ARBA00001946"/>
    </source>
</evidence>
<dbReference type="InterPro" id="IPR051400">
    <property type="entry name" value="HAD-like_hydrolase"/>
</dbReference>
<dbReference type="GO" id="GO:0016787">
    <property type="term" value="F:hydrolase activity"/>
    <property type="evidence" value="ECO:0007669"/>
    <property type="project" value="UniProtKB-KW"/>
</dbReference>
<keyword evidence="3" id="KW-0460">Magnesium</keyword>
<name>A0A4Q7LTH7_9MICO</name>
<dbReference type="Gene3D" id="1.20.120.1600">
    <property type="match status" value="1"/>
</dbReference>
<dbReference type="GO" id="GO:0044281">
    <property type="term" value="P:small molecule metabolic process"/>
    <property type="evidence" value="ECO:0007669"/>
    <property type="project" value="UniProtKB-ARBA"/>
</dbReference>
<dbReference type="RefSeq" id="WP_241969155.1">
    <property type="nucleotide sequence ID" value="NZ_SGWW01000002.1"/>
</dbReference>
<dbReference type="Gene3D" id="3.40.50.1000">
    <property type="entry name" value="HAD superfamily/HAD-like"/>
    <property type="match status" value="1"/>
</dbReference>
<accession>A0A4Q7LTH7</accession>
<evidence type="ECO:0000256" key="2">
    <source>
        <dbReference type="ARBA" id="ARBA00022801"/>
    </source>
</evidence>
<gene>
    <name evidence="4" type="ORF">EV141_1060</name>
</gene>
<evidence type="ECO:0000313" key="4">
    <source>
        <dbReference type="EMBL" id="RZS57348.1"/>
    </source>
</evidence>
<dbReference type="InterPro" id="IPR036412">
    <property type="entry name" value="HAD-like_sf"/>
</dbReference>
<dbReference type="NCBIfam" id="TIGR01549">
    <property type="entry name" value="HAD-SF-IA-v1"/>
    <property type="match status" value="1"/>
</dbReference>
<dbReference type="InterPro" id="IPR023214">
    <property type="entry name" value="HAD_sf"/>
</dbReference>
<dbReference type="PANTHER" id="PTHR46470:SF4">
    <property type="entry name" value="5-AMINO-6-(5-PHOSPHO-D-RIBITYLAMINO)URACIL PHOSPHATASE YIGB"/>
    <property type="match status" value="1"/>
</dbReference>
<sequence>MEPGMGPGISVVLFDLDDTLMAHSAAVDHAIDRAQRGAGALAASGAAGADAGGFVAFAADDPGSVRARWRELEERHYARYLSGELDFLGQRIWRAREVLAPYGVTLDDEAALRWFAEYVRGYEEGWALYDDALPALDTIERAVPGVRFGIITNGDLTIQAGKLHRIALWDRLELTPVRADGSVDEPARSGRLITSAELGVAKPDPAIFAAAASAFGVSAASCLYVGDRLTTDAVGGAAAGMRGVWLARPDRNLTAAAADARDARVARALDADAVNAAANRPDAVNGEAIRVGAVGVNAVSAEADAHAATATLPGAAAPSGDTVPAGVTRIASLAELPALLA</sequence>
<proteinExistence type="predicted"/>
<evidence type="ECO:0000256" key="3">
    <source>
        <dbReference type="ARBA" id="ARBA00022842"/>
    </source>
</evidence>
<dbReference type="PANTHER" id="PTHR46470">
    <property type="entry name" value="N-ACYLNEURAMINATE-9-PHOSPHATASE"/>
    <property type="match status" value="1"/>
</dbReference>
<dbReference type="SFLD" id="SFLDS00003">
    <property type="entry name" value="Haloacid_Dehalogenase"/>
    <property type="match status" value="1"/>
</dbReference>
<dbReference type="Proteomes" id="UP000293519">
    <property type="component" value="Unassembled WGS sequence"/>
</dbReference>
<dbReference type="EMBL" id="SGWW01000002">
    <property type="protein sequence ID" value="RZS57348.1"/>
    <property type="molecule type" value="Genomic_DNA"/>
</dbReference>
<dbReference type="InterPro" id="IPR006439">
    <property type="entry name" value="HAD-SF_hydro_IA"/>
</dbReference>
<keyword evidence="2 4" id="KW-0378">Hydrolase</keyword>
<reference evidence="4 5" key="1">
    <citation type="journal article" date="2015" name="Stand. Genomic Sci.">
        <title>Genomic Encyclopedia of Bacterial and Archaeal Type Strains, Phase III: the genomes of soil and plant-associated and newly described type strains.</title>
        <authorList>
            <person name="Whitman W.B."/>
            <person name="Woyke T."/>
            <person name="Klenk H.P."/>
            <person name="Zhou Y."/>
            <person name="Lilburn T.G."/>
            <person name="Beck B.J."/>
            <person name="De Vos P."/>
            <person name="Vandamme P."/>
            <person name="Eisen J.A."/>
            <person name="Garrity G."/>
            <person name="Hugenholtz P."/>
            <person name="Kyrpides N.C."/>
        </authorList>
    </citation>
    <scope>NUCLEOTIDE SEQUENCE [LARGE SCALE GENOMIC DNA]</scope>
    <source>
        <strain evidence="4 5">CV2</strain>
    </source>
</reference>
<dbReference type="SUPFAM" id="SSF56784">
    <property type="entry name" value="HAD-like"/>
    <property type="match status" value="1"/>
</dbReference>
<evidence type="ECO:0000313" key="5">
    <source>
        <dbReference type="Proteomes" id="UP000293519"/>
    </source>
</evidence>
<comment type="cofactor">
    <cofactor evidence="1">
        <name>Mg(2+)</name>
        <dbReference type="ChEBI" id="CHEBI:18420"/>
    </cofactor>
</comment>
<comment type="caution">
    <text evidence="4">The sequence shown here is derived from an EMBL/GenBank/DDBJ whole genome shotgun (WGS) entry which is preliminary data.</text>
</comment>
<protein>
    <submittedName>
        <fullName evidence="4">Putative hydrolase of the HAD superfamily</fullName>
    </submittedName>
</protein>
<organism evidence="4 5">
    <name type="scientific">Microcella putealis</name>
    <dbReference type="NCBI Taxonomy" id="337005"/>
    <lineage>
        <taxon>Bacteria</taxon>
        <taxon>Bacillati</taxon>
        <taxon>Actinomycetota</taxon>
        <taxon>Actinomycetes</taxon>
        <taxon>Micrococcales</taxon>
        <taxon>Microbacteriaceae</taxon>
        <taxon>Microcella</taxon>
    </lineage>
</organism>
<dbReference type="AlphaFoldDB" id="A0A4Q7LTH7"/>
<dbReference type="Pfam" id="PF00702">
    <property type="entry name" value="Hydrolase"/>
    <property type="match status" value="1"/>
</dbReference>